<gene>
    <name evidence="1" type="ORF">BKA67DRAFT_536496</name>
</gene>
<dbReference type="EMBL" id="JAGPXC010000005">
    <property type="protein sequence ID" value="KAH6652776.1"/>
    <property type="molecule type" value="Genomic_DNA"/>
</dbReference>
<dbReference type="Proteomes" id="UP000758603">
    <property type="component" value="Unassembled WGS sequence"/>
</dbReference>
<protein>
    <submittedName>
        <fullName evidence="1">Uncharacterized protein</fullName>
    </submittedName>
</protein>
<evidence type="ECO:0000313" key="1">
    <source>
        <dbReference type="EMBL" id="KAH6652776.1"/>
    </source>
</evidence>
<keyword evidence="2" id="KW-1185">Reference proteome</keyword>
<organism evidence="1 2">
    <name type="scientific">Truncatella angustata</name>
    <dbReference type="NCBI Taxonomy" id="152316"/>
    <lineage>
        <taxon>Eukaryota</taxon>
        <taxon>Fungi</taxon>
        <taxon>Dikarya</taxon>
        <taxon>Ascomycota</taxon>
        <taxon>Pezizomycotina</taxon>
        <taxon>Sordariomycetes</taxon>
        <taxon>Xylariomycetidae</taxon>
        <taxon>Amphisphaeriales</taxon>
        <taxon>Sporocadaceae</taxon>
        <taxon>Truncatella</taxon>
    </lineage>
</organism>
<comment type="caution">
    <text evidence="1">The sequence shown here is derived from an EMBL/GenBank/DDBJ whole genome shotgun (WGS) entry which is preliminary data.</text>
</comment>
<proteinExistence type="predicted"/>
<dbReference type="RefSeq" id="XP_045957053.1">
    <property type="nucleotide sequence ID" value="XM_046100162.1"/>
</dbReference>
<sequence>MGQIRRLEDLEAEHFQLLSLNVKPATELALIYFGYQRREESISNSDSESSETGQIVLKKTSLRDIQSGKVDDGLHIKNALMPSTLNMPSSIVISERKLVGVRVYPNTTAELGHKISQAGNGWVWVKGLVSRKWEHMLGSNIDEALSLHLLKPEC</sequence>
<reference evidence="1" key="1">
    <citation type="journal article" date="2021" name="Nat. Commun.">
        <title>Genetic determinants of endophytism in the Arabidopsis root mycobiome.</title>
        <authorList>
            <person name="Mesny F."/>
            <person name="Miyauchi S."/>
            <person name="Thiergart T."/>
            <person name="Pickel B."/>
            <person name="Atanasova L."/>
            <person name="Karlsson M."/>
            <person name="Huettel B."/>
            <person name="Barry K.W."/>
            <person name="Haridas S."/>
            <person name="Chen C."/>
            <person name="Bauer D."/>
            <person name="Andreopoulos W."/>
            <person name="Pangilinan J."/>
            <person name="LaButti K."/>
            <person name="Riley R."/>
            <person name="Lipzen A."/>
            <person name="Clum A."/>
            <person name="Drula E."/>
            <person name="Henrissat B."/>
            <person name="Kohler A."/>
            <person name="Grigoriev I.V."/>
            <person name="Martin F.M."/>
            <person name="Hacquard S."/>
        </authorList>
    </citation>
    <scope>NUCLEOTIDE SEQUENCE</scope>
    <source>
        <strain evidence="1">MPI-SDFR-AT-0073</strain>
    </source>
</reference>
<evidence type="ECO:0000313" key="2">
    <source>
        <dbReference type="Proteomes" id="UP000758603"/>
    </source>
</evidence>
<dbReference type="GeneID" id="70129054"/>
<name>A0A9P8UIJ6_9PEZI</name>
<accession>A0A9P8UIJ6</accession>
<dbReference type="AlphaFoldDB" id="A0A9P8UIJ6"/>